<dbReference type="Pfam" id="PF02179">
    <property type="entry name" value="BAG"/>
    <property type="match status" value="1"/>
</dbReference>
<dbReference type="SMART" id="SM00213">
    <property type="entry name" value="UBQ"/>
    <property type="match status" value="1"/>
</dbReference>
<feature type="compositionally biased region" description="Basic and acidic residues" evidence="2">
    <location>
        <begin position="37"/>
        <end position="46"/>
    </location>
</feature>
<dbReference type="InParanoid" id="A0A059CBN4"/>
<sequence length="356" mass="39559">MPVLDQENRDHYAHSTRYARNPLCRQSKPRFIQCLSESERERESQSHRSRPQHFLSRFPEKTASTQFGKQRRGDDVGRGAEEMMKRGSNVYGRVSESSSAAAAAAATSSSSAAAGGHEGVEWERRPGGMLVQKRDENPDLPAAPNVRVRVAYGKIRYEISVNSQATFGTLKKLLAAETGLQAAEQRLAFRGKDRDDGEYLDKCGVKDRSKLSLVQDPISIERRLVETRRNARIQTVHRAVTDVAAEVDKLADQVSAMEKSIAKGNKMPEVQITTLIEMLMRQAVKLDSISAEGDAAPLKNLQGKRVQKCVETLDMLKVSNARIKPVIVTTKWETFDHPPPTAAAAANATNPWEFFD</sequence>
<dbReference type="STRING" id="71139.A0A059CBN4"/>
<dbReference type="GO" id="GO:0051087">
    <property type="term" value="F:protein-folding chaperone binding"/>
    <property type="evidence" value="ECO:0000318"/>
    <property type="project" value="GO_Central"/>
</dbReference>
<dbReference type="InterPro" id="IPR000626">
    <property type="entry name" value="Ubiquitin-like_dom"/>
</dbReference>
<evidence type="ECO:0000256" key="2">
    <source>
        <dbReference type="SAM" id="MobiDB-lite"/>
    </source>
</evidence>
<dbReference type="EMBL" id="KK198756">
    <property type="protein sequence ID" value="KCW75858.1"/>
    <property type="molecule type" value="Genomic_DNA"/>
</dbReference>
<dbReference type="AlphaFoldDB" id="A0A059CBN4"/>
<dbReference type="InterPro" id="IPR029071">
    <property type="entry name" value="Ubiquitin-like_domsf"/>
</dbReference>
<dbReference type="SUPFAM" id="SSF54236">
    <property type="entry name" value="Ubiquitin-like"/>
    <property type="match status" value="1"/>
</dbReference>
<dbReference type="Gramene" id="KCW75858">
    <property type="protein sequence ID" value="KCW75858"/>
    <property type="gene ID" value="EUGRSUZ_D00246"/>
</dbReference>
<feature type="region of interest" description="Disordered" evidence="2">
    <location>
        <begin position="1"/>
        <end position="21"/>
    </location>
</feature>
<dbReference type="GO" id="GO:0050821">
    <property type="term" value="P:protein stabilization"/>
    <property type="evidence" value="ECO:0000318"/>
    <property type="project" value="GO_Central"/>
</dbReference>
<dbReference type="PANTHER" id="PTHR12329">
    <property type="entry name" value="BCL2-ASSOCIATED ATHANOGENE"/>
    <property type="match status" value="1"/>
</dbReference>
<dbReference type="InterPro" id="IPR036533">
    <property type="entry name" value="BAG_dom_sf"/>
</dbReference>
<organism evidence="4">
    <name type="scientific">Eucalyptus grandis</name>
    <name type="common">Flooded gum</name>
    <dbReference type="NCBI Taxonomy" id="71139"/>
    <lineage>
        <taxon>Eukaryota</taxon>
        <taxon>Viridiplantae</taxon>
        <taxon>Streptophyta</taxon>
        <taxon>Embryophyta</taxon>
        <taxon>Tracheophyta</taxon>
        <taxon>Spermatophyta</taxon>
        <taxon>Magnoliopsida</taxon>
        <taxon>eudicotyledons</taxon>
        <taxon>Gunneridae</taxon>
        <taxon>Pentapetalae</taxon>
        <taxon>rosids</taxon>
        <taxon>malvids</taxon>
        <taxon>Myrtales</taxon>
        <taxon>Myrtaceae</taxon>
        <taxon>Myrtoideae</taxon>
        <taxon>Eucalypteae</taxon>
        <taxon>Eucalyptus</taxon>
    </lineage>
</organism>
<evidence type="ECO:0000256" key="1">
    <source>
        <dbReference type="ARBA" id="ARBA00023186"/>
    </source>
</evidence>
<evidence type="ECO:0000313" key="4">
    <source>
        <dbReference type="EMBL" id="KCW75858.1"/>
    </source>
</evidence>
<dbReference type="GO" id="GO:0005737">
    <property type="term" value="C:cytoplasm"/>
    <property type="evidence" value="ECO:0000318"/>
    <property type="project" value="GO_Central"/>
</dbReference>
<dbReference type="PROSITE" id="PS50053">
    <property type="entry name" value="UBIQUITIN_2"/>
    <property type="match status" value="1"/>
</dbReference>
<dbReference type="GO" id="GO:0000774">
    <property type="term" value="F:adenyl-nucleotide exchange factor activity"/>
    <property type="evidence" value="ECO:0000318"/>
    <property type="project" value="GO_Central"/>
</dbReference>
<dbReference type="Pfam" id="PF00240">
    <property type="entry name" value="ubiquitin"/>
    <property type="match status" value="1"/>
</dbReference>
<keyword evidence="1" id="KW-0143">Chaperone</keyword>
<gene>
    <name evidence="4" type="ORF">EUGRSUZ_D00246</name>
</gene>
<proteinExistence type="predicted"/>
<reference evidence="4" key="1">
    <citation type="submission" date="2013-07" db="EMBL/GenBank/DDBJ databases">
        <title>The genome of Eucalyptus grandis.</title>
        <authorList>
            <person name="Schmutz J."/>
            <person name="Hayes R."/>
            <person name="Myburg A."/>
            <person name="Tuskan G."/>
            <person name="Grattapaglia D."/>
            <person name="Rokhsar D.S."/>
        </authorList>
    </citation>
    <scope>NUCLEOTIDE SEQUENCE</scope>
    <source>
        <tissue evidence="4">Leaf extractions</tissue>
    </source>
</reference>
<feature type="compositionally biased region" description="Basic and acidic residues" evidence="2">
    <location>
        <begin position="1"/>
        <end position="13"/>
    </location>
</feature>
<dbReference type="Gene3D" id="1.20.58.120">
    <property type="entry name" value="BAG domain"/>
    <property type="match status" value="1"/>
</dbReference>
<feature type="region of interest" description="Disordered" evidence="2">
    <location>
        <begin position="36"/>
        <end position="79"/>
    </location>
</feature>
<name>A0A059CBN4_EUCGR</name>
<evidence type="ECO:0000259" key="3">
    <source>
        <dbReference type="PROSITE" id="PS50053"/>
    </source>
</evidence>
<dbReference type="InterPro" id="IPR003103">
    <property type="entry name" value="BAG_domain"/>
</dbReference>
<protein>
    <recommendedName>
        <fullName evidence="3">Ubiquitin-like domain-containing protein</fullName>
    </recommendedName>
</protein>
<dbReference type="PANTHER" id="PTHR12329:SF17">
    <property type="entry name" value="OS04G0619900 PROTEIN"/>
    <property type="match status" value="1"/>
</dbReference>
<accession>A0A059CBN4</accession>
<feature type="domain" description="Ubiquitin-like" evidence="3">
    <location>
        <begin position="144"/>
        <end position="214"/>
    </location>
</feature>
<dbReference type="InterPro" id="IPR039773">
    <property type="entry name" value="BAG_chaperone_regulator"/>
</dbReference>
<dbReference type="Gene3D" id="3.10.20.90">
    <property type="entry name" value="Phosphatidylinositol 3-kinase Catalytic Subunit, Chain A, domain 1"/>
    <property type="match status" value="1"/>
</dbReference>
<dbReference type="SUPFAM" id="SSF63491">
    <property type="entry name" value="BAG domain"/>
    <property type="match status" value="1"/>
</dbReference>